<evidence type="ECO:0000256" key="6">
    <source>
        <dbReference type="SAM" id="Phobius"/>
    </source>
</evidence>
<evidence type="ECO:0000256" key="2">
    <source>
        <dbReference type="ARBA" id="ARBA00022448"/>
    </source>
</evidence>
<dbReference type="InterPro" id="IPR002293">
    <property type="entry name" value="AA/rel_permease1"/>
</dbReference>
<feature type="transmembrane region" description="Helical" evidence="6">
    <location>
        <begin position="203"/>
        <end position="222"/>
    </location>
</feature>
<keyword evidence="3 6" id="KW-0812">Transmembrane</keyword>
<name>A0A9P4T559_CURKU</name>
<keyword evidence="4 6" id="KW-1133">Transmembrane helix</keyword>
<dbReference type="EMBL" id="SWKU01000033">
    <property type="protein sequence ID" value="KAF2995362.1"/>
    <property type="molecule type" value="Genomic_DNA"/>
</dbReference>
<dbReference type="GO" id="GO:0016020">
    <property type="term" value="C:membrane"/>
    <property type="evidence" value="ECO:0007669"/>
    <property type="project" value="UniProtKB-SubCell"/>
</dbReference>
<feature type="transmembrane region" description="Helical" evidence="6">
    <location>
        <begin position="409"/>
        <end position="433"/>
    </location>
</feature>
<keyword evidence="5 6" id="KW-0472">Membrane</keyword>
<evidence type="ECO:0000256" key="3">
    <source>
        <dbReference type="ARBA" id="ARBA00022692"/>
    </source>
</evidence>
<accession>A0A9P4T559</accession>
<proteinExistence type="predicted"/>
<dbReference type="PANTHER" id="PTHR45649:SF1">
    <property type="entry name" value="TRANSPORTER, PUTATIVE (EUROFUNG)-RELATED"/>
    <property type="match status" value="1"/>
</dbReference>
<reference evidence="7" key="1">
    <citation type="submission" date="2019-04" db="EMBL/GenBank/DDBJ databases">
        <title>Sequencing of skin fungus with MAO and IRED activity.</title>
        <authorList>
            <person name="Marsaioli A.J."/>
            <person name="Bonatto J.M.C."/>
            <person name="Reis Junior O."/>
        </authorList>
    </citation>
    <scope>NUCLEOTIDE SEQUENCE</scope>
    <source>
        <strain evidence="7">30M1</strain>
    </source>
</reference>
<dbReference type="Gene3D" id="1.20.1740.10">
    <property type="entry name" value="Amino acid/polyamine transporter I"/>
    <property type="match status" value="1"/>
</dbReference>
<evidence type="ECO:0008006" key="9">
    <source>
        <dbReference type="Google" id="ProtNLM"/>
    </source>
</evidence>
<evidence type="ECO:0000313" key="8">
    <source>
        <dbReference type="Proteomes" id="UP000801428"/>
    </source>
</evidence>
<feature type="transmembrane region" description="Helical" evidence="6">
    <location>
        <begin position="127"/>
        <end position="156"/>
    </location>
</feature>
<evidence type="ECO:0000256" key="5">
    <source>
        <dbReference type="ARBA" id="ARBA00023136"/>
    </source>
</evidence>
<comment type="subcellular location">
    <subcellularLocation>
        <location evidence="1">Membrane</location>
        <topology evidence="1">Multi-pass membrane protein</topology>
    </subcellularLocation>
</comment>
<feature type="transmembrane region" description="Helical" evidence="6">
    <location>
        <begin position="242"/>
        <end position="261"/>
    </location>
</feature>
<dbReference type="AlphaFoldDB" id="A0A9P4T559"/>
<keyword evidence="2" id="KW-0813">Transport</keyword>
<evidence type="ECO:0000256" key="4">
    <source>
        <dbReference type="ARBA" id="ARBA00022989"/>
    </source>
</evidence>
<evidence type="ECO:0000256" key="1">
    <source>
        <dbReference type="ARBA" id="ARBA00004141"/>
    </source>
</evidence>
<dbReference type="OrthoDB" id="3257095at2759"/>
<feature type="transmembrane region" description="Helical" evidence="6">
    <location>
        <begin position="383"/>
        <end position="403"/>
    </location>
</feature>
<comment type="caution">
    <text evidence="7">The sequence shown here is derived from an EMBL/GenBank/DDBJ whole genome shotgun (WGS) entry which is preliminary data.</text>
</comment>
<gene>
    <name evidence="7" type="ORF">E8E13_003127</name>
</gene>
<keyword evidence="8" id="KW-1185">Reference proteome</keyword>
<evidence type="ECO:0000313" key="7">
    <source>
        <dbReference type="EMBL" id="KAF2995362.1"/>
    </source>
</evidence>
<organism evidence="7 8">
    <name type="scientific">Curvularia kusanoi</name>
    <name type="common">Cochliobolus kusanoi</name>
    <dbReference type="NCBI Taxonomy" id="90978"/>
    <lineage>
        <taxon>Eukaryota</taxon>
        <taxon>Fungi</taxon>
        <taxon>Dikarya</taxon>
        <taxon>Ascomycota</taxon>
        <taxon>Pezizomycotina</taxon>
        <taxon>Dothideomycetes</taxon>
        <taxon>Pleosporomycetidae</taxon>
        <taxon>Pleosporales</taxon>
        <taxon>Pleosporineae</taxon>
        <taxon>Pleosporaceae</taxon>
        <taxon>Curvularia</taxon>
    </lineage>
</organism>
<protein>
    <recommendedName>
        <fullName evidence="9">Choline transport protein</fullName>
    </recommendedName>
</protein>
<dbReference type="GO" id="GO:0022857">
    <property type="term" value="F:transmembrane transporter activity"/>
    <property type="evidence" value="ECO:0007669"/>
    <property type="project" value="InterPro"/>
</dbReference>
<feature type="transmembrane region" description="Helical" evidence="6">
    <location>
        <begin position="82"/>
        <end position="106"/>
    </location>
</feature>
<feature type="transmembrane region" description="Helical" evidence="6">
    <location>
        <begin position="46"/>
        <end position="70"/>
    </location>
</feature>
<sequence>MALTPPGKSDDVGLELDVVPSLSATGQKDGLALARLGKVAVLKRRFGYLSILGFSCTVLITWESSLVLFLVGFQNGGPAGTIYGYILVWLGTISTFVVLSELVSIAPTSGGQYHWVSMLAPRHLSVLLSYISGWLTLAGWLASLGAGCFLTGGLIQGLIILCQPDSYVPQNWHVTLIYWAVILFCVFINVAAGWLLPKFEGALLVLHILGFFAILIPLLILGPKGNAHEIFTTFYNLGGWDSQGLSFCIGIMGNVFSFVGGDGPIHLSEEIHNAQVVVPRSIMAGIAINGTLGFAMVLTVLFRLGDVDAVLQENPAFPFMAIFHQAVQSRAGAAVMASIVMILTISADVGFSASTSRICWAFARDRGIPGWRHLSKLSPRTSIPVNAVAFTSIIAALLALINIGSTSAFNGVISVSIAGLFSSYLLTSSLLLYRRCTGGILPSSAALDHRLSQATEDSKTFAIWGPWKVPGALGIANNAFAGAAQFVHHTLLTDDLPVTLTLEPREVEVRIVKPKPTPEFPWPSRWSSPNAWEYVSRLKFEEAMGGPMPTKTRGDRRRKRKAWAKFQLENPPYHPYVHLTSSKIPALLHTCRDARNTGCEYWRQVCLDGEDQPPDDRRYVWLNLDVDMIHIGEWDMEYFLPLVPYIKRLKLSREEPSAKEFDFENDTRLISNFVNAEEIHMVCLNGFVDWEDDLHSVEWPCSIEKLGFVECVYPPWAPTTDGSAIEYIELKRFSLEYWKTKMDPDQNPIFSYVHSGEHDEWVDQGKQFDLIAEIYRDIIAASFGNSIYAQLFH</sequence>
<feature type="transmembrane region" description="Helical" evidence="6">
    <location>
        <begin position="333"/>
        <end position="362"/>
    </location>
</feature>
<dbReference type="PANTHER" id="PTHR45649">
    <property type="entry name" value="AMINO-ACID PERMEASE BAT1"/>
    <property type="match status" value="1"/>
</dbReference>
<dbReference type="Proteomes" id="UP000801428">
    <property type="component" value="Unassembled WGS sequence"/>
</dbReference>
<feature type="transmembrane region" description="Helical" evidence="6">
    <location>
        <begin position="282"/>
        <end position="302"/>
    </location>
</feature>
<dbReference type="Pfam" id="PF13520">
    <property type="entry name" value="AA_permease_2"/>
    <property type="match status" value="1"/>
</dbReference>
<feature type="transmembrane region" description="Helical" evidence="6">
    <location>
        <begin position="176"/>
        <end position="196"/>
    </location>
</feature>